<accession>A0A4S3TSK5</accession>
<organism evidence="2 3">
    <name type="scientific">Salinadaptatus halalkaliphilus</name>
    <dbReference type="NCBI Taxonomy" id="2419781"/>
    <lineage>
        <taxon>Archaea</taxon>
        <taxon>Methanobacteriati</taxon>
        <taxon>Methanobacteriota</taxon>
        <taxon>Stenosarchaea group</taxon>
        <taxon>Halobacteria</taxon>
        <taxon>Halobacteriales</taxon>
        <taxon>Natrialbaceae</taxon>
        <taxon>Salinadaptatus</taxon>
    </lineage>
</organism>
<keyword evidence="3" id="KW-1185">Reference proteome</keyword>
<evidence type="ECO:0000313" key="3">
    <source>
        <dbReference type="Proteomes" id="UP000318864"/>
    </source>
</evidence>
<dbReference type="AlphaFoldDB" id="A0A4S3TSK5"/>
<feature type="compositionally biased region" description="Polar residues" evidence="1">
    <location>
        <begin position="136"/>
        <end position="150"/>
    </location>
</feature>
<dbReference type="Proteomes" id="UP000318864">
    <property type="component" value="Unassembled WGS sequence"/>
</dbReference>
<comment type="caution">
    <text evidence="2">The sequence shown here is derived from an EMBL/GenBank/DDBJ whole genome shotgun (WGS) entry which is preliminary data.</text>
</comment>
<evidence type="ECO:0000256" key="1">
    <source>
        <dbReference type="SAM" id="MobiDB-lite"/>
    </source>
</evidence>
<gene>
    <name evidence="2" type="ORF">D8Y22_02580</name>
</gene>
<proteinExistence type="predicted"/>
<protein>
    <submittedName>
        <fullName evidence="2">Uncharacterized protein</fullName>
    </submittedName>
</protein>
<name>A0A4S3TSK5_9EURY</name>
<evidence type="ECO:0000313" key="2">
    <source>
        <dbReference type="EMBL" id="THE66373.1"/>
    </source>
</evidence>
<sequence length="341" mass="38775">MHRGRGNIGTATEIYRALAETIRENMNRIDDSSGHYGRELSRAIEGYAETIVEQDCEHAAKQPHIEYLFKEFIVADYDFASEDYDEALRTICTTRADLEYWLELLDAHVSGVDLEPEALETSVGSSTETTQDEVQENISSSESTADSNAQSEDETDATVENERTDDVLYTSDFATGPLSTDDFTGGTLDVEHLAVGPLEIGYFVGDAFDELRVDAPTTVERHTAEIKSLESNASESDLASKFQKRRVLSTYVYVLEELGEEDVLDTLYEEIYLEDKRFCKAYAERLIEQDDEERALEIVEHGIDTFRSTTDLRWLAVDLYRDREADRYKTLLKQLFLDHSE</sequence>
<feature type="region of interest" description="Disordered" evidence="1">
    <location>
        <begin position="118"/>
        <end position="171"/>
    </location>
</feature>
<reference evidence="2 3" key="1">
    <citation type="submission" date="2018-10" db="EMBL/GenBank/DDBJ databases">
        <title>Natronolimnobius sp. XQ-INN 246 isolated from Inner Mongolia Autonomous Region of China.</title>
        <authorList>
            <person name="Xue Q."/>
        </authorList>
    </citation>
    <scope>NUCLEOTIDE SEQUENCE [LARGE SCALE GENOMIC DNA]</scope>
    <source>
        <strain evidence="2 3">XQ-INN 246</strain>
    </source>
</reference>
<dbReference type="EMBL" id="RBZW01000010">
    <property type="protein sequence ID" value="THE66373.1"/>
    <property type="molecule type" value="Genomic_DNA"/>
</dbReference>